<dbReference type="SMR" id="A0A482X9P9"/>
<dbReference type="EMBL" id="QKKF02015211">
    <property type="protein sequence ID" value="RZF42399.1"/>
    <property type="molecule type" value="Genomic_DNA"/>
</dbReference>
<feature type="compositionally biased region" description="Basic residues" evidence="1">
    <location>
        <begin position="103"/>
        <end position="119"/>
    </location>
</feature>
<evidence type="ECO:0000313" key="2">
    <source>
        <dbReference type="EMBL" id="RZF42399.1"/>
    </source>
</evidence>
<dbReference type="InParanoid" id="A0A482X9P9"/>
<sequence>MSVECQEKTRKTQKKQYDKKSKTSEYRVGQKVYLYVPTIRRKRVKKLSKLWRGPYRIVEVKSKLNVVLRVKGRNVVVHVNRIKPALFYEQAGNEVLEGNNPMKNKKKSKQKTIGKTKRR</sequence>
<protein>
    <submittedName>
        <fullName evidence="2">Uncharacterized protein</fullName>
    </submittedName>
</protein>
<dbReference type="AlphaFoldDB" id="A0A482X9P9"/>
<gene>
    <name evidence="2" type="ORF">LSTR_LSTR004207</name>
</gene>
<name>A0A482X9P9_LAOST</name>
<dbReference type="Proteomes" id="UP000291343">
    <property type="component" value="Unassembled WGS sequence"/>
</dbReference>
<evidence type="ECO:0000313" key="3">
    <source>
        <dbReference type="Proteomes" id="UP000291343"/>
    </source>
</evidence>
<keyword evidence="3" id="KW-1185">Reference proteome</keyword>
<evidence type="ECO:0000256" key="1">
    <source>
        <dbReference type="SAM" id="MobiDB-lite"/>
    </source>
</evidence>
<feature type="region of interest" description="Disordered" evidence="1">
    <location>
        <begin position="96"/>
        <end position="119"/>
    </location>
</feature>
<proteinExistence type="predicted"/>
<dbReference type="Gene3D" id="2.30.30.850">
    <property type="match status" value="1"/>
</dbReference>
<comment type="caution">
    <text evidence="2">The sequence shown here is derived from an EMBL/GenBank/DDBJ whole genome shotgun (WGS) entry which is preliminary data.</text>
</comment>
<accession>A0A482X9P9</accession>
<reference evidence="2 3" key="1">
    <citation type="journal article" date="2017" name="Gigascience">
        <title>Genome sequence of the small brown planthopper, Laodelphax striatellus.</title>
        <authorList>
            <person name="Zhu J."/>
            <person name="Jiang F."/>
            <person name="Wang X."/>
            <person name="Yang P."/>
            <person name="Bao Y."/>
            <person name="Zhao W."/>
            <person name="Wang W."/>
            <person name="Lu H."/>
            <person name="Wang Q."/>
            <person name="Cui N."/>
            <person name="Li J."/>
            <person name="Chen X."/>
            <person name="Luo L."/>
            <person name="Yu J."/>
            <person name="Kang L."/>
            <person name="Cui F."/>
        </authorList>
    </citation>
    <scope>NUCLEOTIDE SEQUENCE [LARGE SCALE GENOMIC DNA]</scope>
    <source>
        <strain evidence="2">Lst14</strain>
    </source>
</reference>
<dbReference type="OrthoDB" id="6428870at2759"/>
<organism evidence="2 3">
    <name type="scientific">Laodelphax striatellus</name>
    <name type="common">Small brown planthopper</name>
    <name type="synonym">Delphax striatella</name>
    <dbReference type="NCBI Taxonomy" id="195883"/>
    <lineage>
        <taxon>Eukaryota</taxon>
        <taxon>Metazoa</taxon>
        <taxon>Ecdysozoa</taxon>
        <taxon>Arthropoda</taxon>
        <taxon>Hexapoda</taxon>
        <taxon>Insecta</taxon>
        <taxon>Pterygota</taxon>
        <taxon>Neoptera</taxon>
        <taxon>Paraneoptera</taxon>
        <taxon>Hemiptera</taxon>
        <taxon>Auchenorrhyncha</taxon>
        <taxon>Fulgoroidea</taxon>
        <taxon>Delphacidae</taxon>
        <taxon>Criomorphinae</taxon>
        <taxon>Laodelphax</taxon>
    </lineage>
</organism>
<feature type="region of interest" description="Disordered" evidence="1">
    <location>
        <begin position="1"/>
        <end position="24"/>
    </location>
</feature>